<gene>
    <name evidence="1" type="ORF">RXV79_27100</name>
</gene>
<keyword evidence="1" id="KW-0614">Plasmid</keyword>
<protein>
    <submittedName>
        <fullName evidence="1">Uncharacterized protein</fullName>
    </submittedName>
</protein>
<proteinExistence type="predicted"/>
<name>A0ABZ0D1I6_9BURK</name>
<evidence type="ECO:0000313" key="2">
    <source>
        <dbReference type="Proteomes" id="UP001303946"/>
    </source>
</evidence>
<dbReference type="Proteomes" id="UP001303946">
    <property type="component" value="Plasmid unnamed1"/>
</dbReference>
<geneLocation type="plasmid" evidence="1 2">
    <name>unnamed1</name>
</geneLocation>
<keyword evidence="2" id="KW-1185">Reference proteome</keyword>
<evidence type="ECO:0000313" key="1">
    <source>
        <dbReference type="EMBL" id="WOB11109.1"/>
    </source>
</evidence>
<reference evidence="1 2" key="1">
    <citation type="submission" date="2023-10" db="EMBL/GenBank/DDBJ databases">
        <title>Bacteria for the degradation of biodegradable plastic PBAT(Polybutylene adipate terephthalate).</title>
        <authorList>
            <person name="Weon H.-Y."/>
            <person name="Yeon J."/>
        </authorList>
    </citation>
    <scope>NUCLEOTIDE SEQUENCE [LARGE SCALE GENOMIC DNA]</scope>
    <source>
        <strain evidence="1 2">SBD 7-3</strain>
        <plasmid evidence="1 2">unnamed1</plasmid>
    </source>
</reference>
<dbReference type="EMBL" id="CP136337">
    <property type="protein sequence ID" value="WOB11109.1"/>
    <property type="molecule type" value="Genomic_DNA"/>
</dbReference>
<organism evidence="1 2">
    <name type="scientific">Piscinibacter gummiphilus</name>
    <dbReference type="NCBI Taxonomy" id="946333"/>
    <lineage>
        <taxon>Bacteria</taxon>
        <taxon>Pseudomonadati</taxon>
        <taxon>Pseudomonadota</taxon>
        <taxon>Betaproteobacteria</taxon>
        <taxon>Burkholderiales</taxon>
        <taxon>Sphaerotilaceae</taxon>
        <taxon>Piscinibacter</taxon>
    </lineage>
</organism>
<accession>A0ABZ0D1I6</accession>
<sequence length="81" mass="9057">MGSNATQGNPPIKIETGKQHCEQIGYFVVREEEGSAEIEVQDAPPLESREDAERWIETHGIVGVDYWICAPVTRFSLRRAG</sequence>
<dbReference type="RefSeq" id="WP_316704245.1">
    <property type="nucleotide sequence ID" value="NZ_CP136337.1"/>
</dbReference>